<dbReference type="Gene3D" id="3.40.960.10">
    <property type="entry name" value="VSR Endonuclease"/>
    <property type="match status" value="1"/>
</dbReference>
<evidence type="ECO:0008006" key="3">
    <source>
        <dbReference type="Google" id="ProtNLM"/>
    </source>
</evidence>
<dbReference type="InterPro" id="IPR011335">
    <property type="entry name" value="Restrct_endonuc-II-like"/>
</dbReference>
<dbReference type="KEGG" id="cgrn:4412665_01760"/>
<accession>A0A239WZ47</accession>
<dbReference type="AlphaFoldDB" id="A0A239WZ47"/>
<name>A0A239WZ47_9ACTN</name>
<evidence type="ECO:0000313" key="2">
    <source>
        <dbReference type="Proteomes" id="UP000215332"/>
    </source>
</evidence>
<dbReference type="EMBL" id="LT906441">
    <property type="protein sequence ID" value="SNV39410.1"/>
    <property type="molecule type" value="Genomic_DNA"/>
</dbReference>
<organism evidence="1 2">
    <name type="scientific">Cutibacterium granulosum</name>
    <dbReference type="NCBI Taxonomy" id="33011"/>
    <lineage>
        <taxon>Bacteria</taxon>
        <taxon>Bacillati</taxon>
        <taxon>Actinomycetota</taxon>
        <taxon>Actinomycetes</taxon>
        <taxon>Propionibacteriales</taxon>
        <taxon>Propionibacteriaceae</taxon>
        <taxon>Cutibacterium</taxon>
    </lineage>
</organism>
<dbReference type="SUPFAM" id="SSF52980">
    <property type="entry name" value="Restriction endonuclease-like"/>
    <property type="match status" value="1"/>
</dbReference>
<proteinExistence type="predicted"/>
<evidence type="ECO:0000313" key="1">
    <source>
        <dbReference type="EMBL" id="SNV39410.1"/>
    </source>
</evidence>
<sequence>MAFPVVPNKISTTTQSSRPITVHKEWQTRRKSAPATTTTDVTTLYDHLNHTGVARVRRNSPYRGQADRTVARGDAVRVLPGVIAAAALAHDPTTLIRALWLWDPNTILTGKAALIMHGMTAPNTHHVLDFTGITSIEACSLTRHLSRPGITVHRWHIPDRFITYREHIRLTTPEVCVLILAIHGNWDWVCEALRQRLVSPGSCRAARKSLTGRYPKTQVDQALADIALNAWSIPELHMARLLRATGITGHKSNHEIHAGNRIYYLDQAFNAEKLATEIDGRTIHGTIDGYEHTMMRTAHLEQHGWKILHITPTMLRHHPHFVLDWITTHLHIRHKPTRHYTEPQLRHIMTGLDSI</sequence>
<dbReference type="Proteomes" id="UP000215332">
    <property type="component" value="Chromosome 1"/>
</dbReference>
<reference evidence="1 2" key="1">
    <citation type="submission" date="2017-06" db="EMBL/GenBank/DDBJ databases">
        <authorList>
            <consortium name="Pathogen Informatics"/>
        </authorList>
    </citation>
    <scope>NUCLEOTIDE SEQUENCE [LARGE SCALE GENOMIC DNA]</scope>
    <source>
        <strain evidence="1 2">NCTC11865</strain>
    </source>
</reference>
<protein>
    <recommendedName>
        <fullName evidence="3">DUF559 domain-containing protein</fullName>
    </recommendedName>
</protein>
<gene>
    <name evidence="1" type="ORF">SAMEA4412665_01760</name>
</gene>
<dbReference type="eggNOG" id="COG2852">
    <property type="taxonomic scope" value="Bacteria"/>
</dbReference>